<dbReference type="EMBL" id="JAHQCW010000006">
    <property type="protein sequence ID" value="MBU9736022.1"/>
    <property type="molecule type" value="Genomic_DNA"/>
</dbReference>
<name>A0A949NA27_9FIRM</name>
<reference evidence="2" key="1">
    <citation type="submission" date="2021-06" db="EMBL/GenBank/DDBJ databases">
        <title>Description of novel taxa of the family Lachnospiraceae.</title>
        <authorList>
            <person name="Chaplin A.V."/>
            <person name="Sokolova S.R."/>
            <person name="Pikina A.P."/>
            <person name="Korzhanova M."/>
            <person name="Belova V."/>
            <person name="Korostin D."/>
            <person name="Efimov B.A."/>
        </authorList>
    </citation>
    <scope>NUCLEOTIDE SEQUENCE</scope>
    <source>
        <strain evidence="2">ASD5720</strain>
    </source>
</reference>
<evidence type="ECO:0000313" key="2">
    <source>
        <dbReference type="EMBL" id="MBU9736022.1"/>
    </source>
</evidence>
<keyword evidence="1" id="KW-1133">Transmembrane helix</keyword>
<dbReference type="Proteomes" id="UP000712157">
    <property type="component" value="Unassembled WGS sequence"/>
</dbReference>
<feature type="transmembrane region" description="Helical" evidence="1">
    <location>
        <begin position="89"/>
        <end position="110"/>
    </location>
</feature>
<proteinExistence type="predicted"/>
<keyword evidence="1" id="KW-0812">Transmembrane</keyword>
<feature type="transmembrane region" description="Helical" evidence="1">
    <location>
        <begin position="130"/>
        <end position="156"/>
    </location>
</feature>
<feature type="transmembrane region" description="Helical" evidence="1">
    <location>
        <begin position="311"/>
        <end position="337"/>
    </location>
</feature>
<gene>
    <name evidence="2" type="ORF">KTH89_05690</name>
</gene>
<accession>A0A949NA27</accession>
<dbReference type="RefSeq" id="WP_238720993.1">
    <property type="nucleotide sequence ID" value="NZ_JAHQCW010000006.1"/>
</dbReference>
<feature type="transmembrane region" description="Helical" evidence="1">
    <location>
        <begin position="237"/>
        <end position="256"/>
    </location>
</feature>
<organism evidence="2 3">
    <name type="scientific">Diplocloster agilis</name>
    <dbReference type="NCBI Taxonomy" id="2850323"/>
    <lineage>
        <taxon>Bacteria</taxon>
        <taxon>Bacillati</taxon>
        <taxon>Bacillota</taxon>
        <taxon>Clostridia</taxon>
        <taxon>Lachnospirales</taxon>
        <taxon>Lachnospiraceae</taxon>
        <taxon>Diplocloster</taxon>
    </lineage>
</organism>
<keyword evidence="1" id="KW-0472">Membrane</keyword>
<protein>
    <submittedName>
        <fullName evidence="2">Uncharacterized protein</fullName>
    </submittedName>
</protein>
<keyword evidence="3" id="KW-1185">Reference proteome</keyword>
<comment type="caution">
    <text evidence="2">The sequence shown here is derived from an EMBL/GenBank/DDBJ whole genome shotgun (WGS) entry which is preliminary data.</text>
</comment>
<evidence type="ECO:0000256" key="1">
    <source>
        <dbReference type="SAM" id="Phobius"/>
    </source>
</evidence>
<dbReference type="AlphaFoldDB" id="A0A949NA27"/>
<feature type="transmembrane region" description="Helical" evidence="1">
    <location>
        <begin position="263"/>
        <end position="283"/>
    </location>
</feature>
<evidence type="ECO:0000313" key="3">
    <source>
        <dbReference type="Proteomes" id="UP000712157"/>
    </source>
</evidence>
<feature type="transmembrane region" description="Helical" evidence="1">
    <location>
        <begin position="192"/>
        <end position="217"/>
    </location>
</feature>
<sequence length="347" mass="39701">MDIKKYTEDMIERYIYQVNRFLPGRNKKDILKELRTLIWDMIEERTKGRTLEKKDVEIVLMELGTPAELAAKYGEKKRYLIGPELYPRYIWILKIVLLIAVIAGPAAVLISRMTSGLDVGFAGTGQLWFMAVWEMLEAIFGSAVTAFAMVTLIFAIMERAGVPGNIFSFQEGMDFLPPVPDKNARISKGEPIASLIFLMILLVIMVFIPQFIGAVVYRDGVMTRIPIFQLSVLKRAMPLFYIWFACSAVAEIVKLVEGRYTMRLTVVVLIGNGISLLLSIFIFTQFKIWNPQFIPQLQEAFPEMNPDLGVMIWNLMTNFFLLIVIFAILLECGTVLYKGIKYRDYDR</sequence>